<reference evidence="2 3" key="1">
    <citation type="journal article" date="2014" name="Genome Announc.">
        <title>Trypanosoma cruzi Clone Dm28c Draft Genome Sequence.</title>
        <authorList>
            <person name="Grisard E.C."/>
            <person name="Teixeira S.M."/>
            <person name="de Almeida L.G."/>
            <person name="Stoco P.H."/>
            <person name="Gerber A.L."/>
            <person name="Talavera-Lopez C."/>
            <person name="Lima O.C."/>
            <person name="Andersson B."/>
            <person name="de Vasconcelos A.T."/>
        </authorList>
    </citation>
    <scope>NUCLEOTIDE SEQUENCE [LARGE SCALE GENOMIC DNA]</scope>
    <source>
        <strain evidence="2 3">Dm28c</strain>
    </source>
</reference>
<dbReference type="VEuPathDB" id="TriTrypDB:TCDM_02868"/>
<comment type="caution">
    <text evidence="2">The sequence shown here is derived from an EMBL/GenBank/DDBJ whole genome shotgun (WGS) entry which is preliminary data.</text>
</comment>
<sequence length="218" mass="22799">MPRLDTSGLRETERQGEAADGKDTQGGSSTAHLSPTTVKHVSLLEAAASAAASRSASVFAESRGSVPQQMMPQMFAMSSIRDAHGAAIYQQVTPALRPHVAATTQFDSHAMAMPQTASQQQIPVVLVAMGDGRLTYCPVVASSYSPCTAHHDATTAYGVGCNATAAPATGHGLSACSNFPSSTGVPWSLVTFKPAIKCTKLAVWFACPFILFRMVALK</sequence>
<protein>
    <submittedName>
        <fullName evidence="2">Uncharacterized protein</fullName>
    </submittedName>
</protein>
<gene>
    <name evidence="2" type="ORF">TCDM_02868</name>
</gene>
<feature type="compositionally biased region" description="Basic and acidic residues" evidence="1">
    <location>
        <begin position="8"/>
        <end position="23"/>
    </location>
</feature>
<proteinExistence type="predicted"/>
<evidence type="ECO:0000313" key="2">
    <source>
        <dbReference type="EMBL" id="ESS68300.1"/>
    </source>
</evidence>
<evidence type="ECO:0000313" key="3">
    <source>
        <dbReference type="Proteomes" id="UP000017861"/>
    </source>
</evidence>
<accession>V5B506</accession>
<dbReference type="EMBL" id="AYLP01000021">
    <property type="protein sequence ID" value="ESS68300.1"/>
    <property type="molecule type" value="Genomic_DNA"/>
</dbReference>
<evidence type="ECO:0000256" key="1">
    <source>
        <dbReference type="SAM" id="MobiDB-lite"/>
    </source>
</evidence>
<organism evidence="2 3">
    <name type="scientific">Trypanosoma cruzi Dm28c</name>
    <dbReference type="NCBI Taxonomy" id="1416333"/>
    <lineage>
        <taxon>Eukaryota</taxon>
        <taxon>Discoba</taxon>
        <taxon>Euglenozoa</taxon>
        <taxon>Kinetoplastea</taxon>
        <taxon>Metakinetoplastina</taxon>
        <taxon>Trypanosomatida</taxon>
        <taxon>Trypanosomatidae</taxon>
        <taxon>Trypanosoma</taxon>
        <taxon>Schizotrypanum</taxon>
    </lineage>
</organism>
<feature type="region of interest" description="Disordered" evidence="1">
    <location>
        <begin position="1"/>
        <end position="33"/>
    </location>
</feature>
<name>V5B506_TRYCR</name>
<dbReference type="AlphaFoldDB" id="V5B506"/>
<dbReference type="Proteomes" id="UP000017861">
    <property type="component" value="Unassembled WGS sequence"/>
</dbReference>